<proteinExistence type="inferred from homology"/>
<evidence type="ECO:0000256" key="2">
    <source>
        <dbReference type="ARBA" id="ARBA00007208"/>
    </source>
</evidence>
<keyword evidence="9" id="KW-0472">Membrane</keyword>
<keyword evidence="6" id="KW-0997">Cell inner membrane</keyword>
<evidence type="ECO:0000313" key="11">
    <source>
        <dbReference type="EMBL" id="ARP84160.1"/>
    </source>
</evidence>
<dbReference type="GO" id="GO:0015628">
    <property type="term" value="P:protein secretion by the type II secretion system"/>
    <property type="evidence" value="ECO:0007669"/>
    <property type="project" value="InterPro"/>
</dbReference>
<reference evidence="11 12" key="1">
    <citation type="submission" date="2017-05" db="EMBL/GenBank/DDBJ databases">
        <title>Complete and WGS of Bordetella genogroups.</title>
        <authorList>
            <person name="Spilker T."/>
            <person name="LiPuma J."/>
        </authorList>
    </citation>
    <scope>NUCLEOTIDE SEQUENCE [LARGE SCALE GENOMIC DNA]</scope>
    <source>
        <strain evidence="11 12">AU19157</strain>
    </source>
</reference>
<evidence type="ECO:0000256" key="10">
    <source>
        <dbReference type="ARBA" id="ARBA00030772"/>
    </source>
</evidence>
<dbReference type="OrthoDB" id="8558191at2"/>
<comment type="similarity">
    <text evidence="2">Belongs to the GSP N family.</text>
</comment>
<dbReference type="InterPro" id="IPR022792">
    <property type="entry name" value="T2SS_protein-GspN"/>
</dbReference>
<protein>
    <recommendedName>
        <fullName evidence="3">Type II secretion system protein N</fullName>
    </recommendedName>
    <alternativeName>
        <fullName evidence="10">General secretion pathway protein N</fullName>
    </alternativeName>
</protein>
<evidence type="ECO:0000256" key="6">
    <source>
        <dbReference type="ARBA" id="ARBA00022519"/>
    </source>
</evidence>
<keyword evidence="12" id="KW-1185">Reference proteome</keyword>
<dbReference type="GO" id="GO:0015627">
    <property type="term" value="C:type II protein secretion system complex"/>
    <property type="evidence" value="ECO:0007669"/>
    <property type="project" value="InterPro"/>
</dbReference>
<dbReference type="RefSeq" id="WP_086067484.1">
    <property type="nucleotide sequence ID" value="NZ_CP021108.1"/>
</dbReference>
<accession>A0A1W6YST1</accession>
<keyword evidence="7" id="KW-0812">Transmembrane</keyword>
<dbReference type="Proteomes" id="UP000194151">
    <property type="component" value="Chromosome"/>
</dbReference>
<name>A0A1W6YST1_9BORD</name>
<evidence type="ECO:0000256" key="4">
    <source>
        <dbReference type="ARBA" id="ARBA00022448"/>
    </source>
</evidence>
<keyword evidence="4" id="KW-0813">Transport</keyword>
<keyword evidence="5" id="KW-1003">Cell membrane</keyword>
<dbReference type="GO" id="GO:0005886">
    <property type="term" value="C:plasma membrane"/>
    <property type="evidence" value="ECO:0007669"/>
    <property type="project" value="UniProtKB-SubCell"/>
</dbReference>
<dbReference type="KEGG" id="bgv:CAL12_27340"/>
<sequence>MKARRWLLPAGAACVALAAALAVLPARWLLRAFPADGPISVVDASGSVWNGQAQVAVGPPGMRRTLPQSFSWRWHWASGVGPAAQLSHPWLATPVEMAPGLRGIRLGQGRLNLPADVLTAIGAPLNTLEPGGQLALAWPAMDLGALPPGTSPLQLTWTQASSTLVRVQPLGDYQASLSADAQGHLDLRIRTLRGALHVDGQGRDQAGRWRFDGLASPAPDTDTATREALQPLLSALGNYRNGVSQLRFP</sequence>
<gene>
    <name evidence="11" type="ORF">CAL12_27340</name>
</gene>
<keyword evidence="8" id="KW-0653">Protein transport</keyword>
<organism evidence="11 12">
    <name type="scientific">Bordetella genomosp. 8</name>
    <dbReference type="NCBI Taxonomy" id="1416806"/>
    <lineage>
        <taxon>Bacteria</taxon>
        <taxon>Pseudomonadati</taxon>
        <taxon>Pseudomonadota</taxon>
        <taxon>Betaproteobacteria</taxon>
        <taxon>Burkholderiales</taxon>
        <taxon>Alcaligenaceae</taxon>
        <taxon>Bordetella</taxon>
    </lineage>
</organism>
<comment type="subcellular location">
    <subcellularLocation>
        <location evidence="1">Cell inner membrane</location>
    </subcellularLocation>
</comment>
<dbReference type="Pfam" id="PF01203">
    <property type="entry name" value="T2SSN"/>
    <property type="match status" value="1"/>
</dbReference>
<evidence type="ECO:0000256" key="1">
    <source>
        <dbReference type="ARBA" id="ARBA00004533"/>
    </source>
</evidence>
<evidence type="ECO:0000256" key="7">
    <source>
        <dbReference type="ARBA" id="ARBA00022692"/>
    </source>
</evidence>
<evidence type="ECO:0000256" key="3">
    <source>
        <dbReference type="ARBA" id="ARBA00021563"/>
    </source>
</evidence>
<dbReference type="STRING" id="1416806.CAL12_27340"/>
<evidence type="ECO:0000256" key="9">
    <source>
        <dbReference type="ARBA" id="ARBA00023136"/>
    </source>
</evidence>
<evidence type="ECO:0000256" key="8">
    <source>
        <dbReference type="ARBA" id="ARBA00022927"/>
    </source>
</evidence>
<dbReference type="AlphaFoldDB" id="A0A1W6YST1"/>
<evidence type="ECO:0000313" key="12">
    <source>
        <dbReference type="Proteomes" id="UP000194151"/>
    </source>
</evidence>
<evidence type="ECO:0000256" key="5">
    <source>
        <dbReference type="ARBA" id="ARBA00022475"/>
    </source>
</evidence>
<dbReference type="EMBL" id="CP021108">
    <property type="protein sequence ID" value="ARP84160.1"/>
    <property type="molecule type" value="Genomic_DNA"/>
</dbReference>